<dbReference type="PANTHER" id="PTHR10357:SF179">
    <property type="entry name" value="NEUTRAL AND BASIC AMINO ACID TRANSPORT PROTEIN RBAT"/>
    <property type="match status" value="1"/>
</dbReference>
<dbReference type="SUPFAM" id="SSF51445">
    <property type="entry name" value="(Trans)glycosidases"/>
    <property type="match status" value="1"/>
</dbReference>
<proteinExistence type="inferred from homology"/>
<comment type="similarity">
    <text evidence="1">Belongs to the glycosyl hydrolase 13 family.</text>
</comment>
<evidence type="ECO:0000313" key="3">
    <source>
        <dbReference type="EMBL" id="MFC6239137.1"/>
    </source>
</evidence>
<accession>A0ABW1T5J0</accession>
<keyword evidence="4" id="KW-1185">Reference proteome</keyword>
<reference evidence="4" key="1">
    <citation type="journal article" date="2019" name="Int. J. Syst. Evol. Microbiol.">
        <title>The Global Catalogue of Microorganisms (GCM) 10K type strain sequencing project: providing services to taxonomists for standard genome sequencing and annotation.</title>
        <authorList>
            <consortium name="The Broad Institute Genomics Platform"/>
            <consortium name="The Broad Institute Genome Sequencing Center for Infectious Disease"/>
            <person name="Wu L."/>
            <person name="Ma J."/>
        </authorList>
    </citation>
    <scope>NUCLEOTIDE SEQUENCE [LARGE SCALE GENOMIC DNA]</scope>
    <source>
        <strain evidence="4">CGMCC 4.7317</strain>
    </source>
</reference>
<protein>
    <submittedName>
        <fullName evidence="3">Glycoside hydrolase family 13 protein</fullName>
    </submittedName>
</protein>
<dbReference type="InterPro" id="IPR045857">
    <property type="entry name" value="O16G_dom_2"/>
</dbReference>
<gene>
    <name evidence="3" type="ORF">ACFQGU_14735</name>
</gene>
<feature type="domain" description="Glycosyl hydrolase family 13 catalytic" evidence="2">
    <location>
        <begin position="31"/>
        <end position="427"/>
    </location>
</feature>
<organism evidence="3 4">
    <name type="scientific">Longivirga aurantiaca</name>
    <dbReference type="NCBI Taxonomy" id="1837743"/>
    <lineage>
        <taxon>Bacteria</taxon>
        <taxon>Bacillati</taxon>
        <taxon>Actinomycetota</taxon>
        <taxon>Actinomycetes</taxon>
        <taxon>Sporichthyales</taxon>
        <taxon>Sporichthyaceae</taxon>
        <taxon>Longivirga</taxon>
    </lineage>
</organism>
<evidence type="ECO:0000259" key="2">
    <source>
        <dbReference type="SMART" id="SM00642"/>
    </source>
</evidence>
<evidence type="ECO:0000256" key="1">
    <source>
        <dbReference type="ARBA" id="ARBA00008061"/>
    </source>
</evidence>
<name>A0ABW1T5J0_9ACTN</name>
<dbReference type="PANTHER" id="PTHR10357">
    <property type="entry name" value="ALPHA-AMYLASE FAMILY MEMBER"/>
    <property type="match status" value="1"/>
</dbReference>
<keyword evidence="3" id="KW-0378">Hydrolase</keyword>
<sequence>MTTTDLPEREGNAGLPSRIERPWWRDAVVYQIYPRSFADSDGDGLGDIPGIRQRLAHVVDLGVDAIWLSPFYPSPLLDGGYDVADPRDVDPRLGTVEDLRGLVQDCHANGLKIFVDVVPNHFSWAHRWFRETAGAAIDSPEWARFHAVRGRGENGEIEPNDWRSAFGGPAWTPVDGHAGWWYLHLFDSSQPDVNWDNPEVHADFVQTLRFWFDIGVDGFRIDVAHGLVKAPGYPDEDKPEDGHAQVLAGAIADSPHWDQPGVHDIWREWRRVADEYSPDRAFVGEAWVATPEAQAAYTRPGELHTTFNFHFLKTWWEADKLREVIGLSLLSSAAVGAPCTWVLSNHDVWRPVTRLAPWLDATTIDLETGKRRALAMSLVSLALPGSAYLYQGEELGLPEVLDIPDEQRQDPTFFRTHGEVKGRDGCRVPLPWSGDASPYGFSTGTPHLPQPDGWGPFTAEAQKADPGSTFSLYKRALAVRKGLESLGDGEMRWIDAGHSDIVAFERPGDRPVTVFLAMGGSDRIVAVDGEILVESGGVTRQADGMLHLPPASAVWLA</sequence>
<dbReference type="InterPro" id="IPR006047">
    <property type="entry name" value="GH13_cat_dom"/>
</dbReference>
<dbReference type="CDD" id="cd11332">
    <property type="entry name" value="AmyAc_OligoGlu_TS"/>
    <property type="match status" value="1"/>
</dbReference>
<dbReference type="InterPro" id="IPR017853">
    <property type="entry name" value="GH"/>
</dbReference>
<dbReference type="GO" id="GO:0016787">
    <property type="term" value="F:hydrolase activity"/>
    <property type="evidence" value="ECO:0007669"/>
    <property type="project" value="UniProtKB-KW"/>
</dbReference>
<dbReference type="EMBL" id="JBHSTI010000008">
    <property type="protein sequence ID" value="MFC6239137.1"/>
    <property type="molecule type" value="Genomic_DNA"/>
</dbReference>
<dbReference type="RefSeq" id="WP_386767945.1">
    <property type="nucleotide sequence ID" value="NZ_JBHSTI010000008.1"/>
</dbReference>
<comment type="caution">
    <text evidence="3">The sequence shown here is derived from an EMBL/GenBank/DDBJ whole genome shotgun (WGS) entry which is preliminary data.</text>
</comment>
<dbReference type="Gene3D" id="3.90.400.10">
    <property type="entry name" value="Oligo-1,6-glucosidase, Domain 2"/>
    <property type="match status" value="1"/>
</dbReference>
<evidence type="ECO:0000313" key="4">
    <source>
        <dbReference type="Proteomes" id="UP001596138"/>
    </source>
</evidence>
<dbReference type="Gene3D" id="3.20.20.80">
    <property type="entry name" value="Glycosidases"/>
    <property type="match status" value="2"/>
</dbReference>
<dbReference type="Pfam" id="PF00128">
    <property type="entry name" value="Alpha-amylase"/>
    <property type="match status" value="1"/>
</dbReference>
<dbReference type="SMART" id="SM00642">
    <property type="entry name" value="Aamy"/>
    <property type="match status" value="1"/>
</dbReference>
<dbReference type="Proteomes" id="UP001596138">
    <property type="component" value="Unassembled WGS sequence"/>
</dbReference>